<sequence>MSQGSSVKKPFLPPAPTPPPRSFAKSVRRRKQSPQSPLQDLNRISSGTDCSDSSSVSAGASRGCLRFFLSHPSSSKSPACRPKYLSKTPNSIVNVPPLRQPKAKENIAKGTSGEQTKKLASEKAQKVKKNPPRLCQWQSRKKSGSKIGQTSMSSSVRNDHCNFLPTLPSAFEESKLQEDRLKRINDKDDECSQIRSCHNEVTLTSLSKRGSESDFETVGDGGDVKEISNTSPSKTPPIQNSVSPEIPFVSATTPACYGAGHIVSGVTDKRKCRPRGILIVGEENPNFNYVTADSFDDDNGQMGTVNTVSTSLLPLPSEASMYWVCSPHNNGDKDVTETSENGASQVQRLAESTTLGSISSPSSSHGVSLGIIDSIDLSSAGYSIRRKATSSISPCGLPEFQGFSDSLLSPSYLPIFFSPNSTSTHKTSGSRKGKTFQHNLIEENSPFSINSLSSGNVIQTPQSYSSSDIHFSMPWVHGDSLKRDNSKLDLDSIGEVVPSASFMSMPFEDSVNSSFQFDCSALPSDPIDLCKLPNFLDDQVPWLSSSTIDTASQSQMRISWREGLISQLDEMDDFDCCKCLSDEEDLANDFNINDLSIHHGPKVSDKVDFDKKLDSDVKITETDDRALRIEGLEKETFPGLLSCSGAESISTDGTGLVASRDDSDWMSCYKNTFFDDQD</sequence>
<feature type="compositionally biased region" description="Low complexity" evidence="1">
    <location>
        <begin position="45"/>
        <end position="58"/>
    </location>
</feature>
<gene>
    <name evidence="2" type="ORF">QN277_005926</name>
</gene>
<dbReference type="AlphaFoldDB" id="A0AAE1MA88"/>
<protein>
    <submittedName>
        <fullName evidence="2">Uncharacterized protein</fullName>
    </submittedName>
</protein>
<name>A0AAE1MA88_9FABA</name>
<feature type="compositionally biased region" description="Basic and acidic residues" evidence="1">
    <location>
        <begin position="115"/>
        <end position="125"/>
    </location>
</feature>
<feature type="compositionally biased region" description="Polar residues" evidence="1">
    <location>
        <begin position="33"/>
        <end position="44"/>
    </location>
</feature>
<reference evidence="2" key="1">
    <citation type="submission" date="2023-10" db="EMBL/GenBank/DDBJ databases">
        <title>Chromosome-level genome of the transformable northern wattle, Acacia crassicarpa.</title>
        <authorList>
            <person name="Massaro I."/>
            <person name="Sinha N.R."/>
            <person name="Poethig S."/>
            <person name="Leichty A.R."/>
        </authorList>
    </citation>
    <scope>NUCLEOTIDE SEQUENCE</scope>
    <source>
        <strain evidence="2">Acra3RX</strain>
        <tissue evidence="2">Leaf</tissue>
    </source>
</reference>
<organism evidence="2 3">
    <name type="scientific">Acacia crassicarpa</name>
    <name type="common">northern wattle</name>
    <dbReference type="NCBI Taxonomy" id="499986"/>
    <lineage>
        <taxon>Eukaryota</taxon>
        <taxon>Viridiplantae</taxon>
        <taxon>Streptophyta</taxon>
        <taxon>Embryophyta</taxon>
        <taxon>Tracheophyta</taxon>
        <taxon>Spermatophyta</taxon>
        <taxon>Magnoliopsida</taxon>
        <taxon>eudicotyledons</taxon>
        <taxon>Gunneridae</taxon>
        <taxon>Pentapetalae</taxon>
        <taxon>rosids</taxon>
        <taxon>fabids</taxon>
        <taxon>Fabales</taxon>
        <taxon>Fabaceae</taxon>
        <taxon>Caesalpinioideae</taxon>
        <taxon>mimosoid clade</taxon>
        <taxon>Acacieae</taxon>
        <taxon>Acacia</taxon>
    </lineage>
</organism>
<dbReference type="PANTHER" id="PTHR36022">
    <property type="entry name" value="GPI-ANCHORED ADHESIN-LIKE PROTEIN"/>
    <property type="match status" value="1"/>
</dbReference>
<feature type="region of interest" description="Disordered" evidence="1">
    <location>
        <begin position="72"/>
        <end position="155"/>
    </location>
</feature>
<dbReference type="PANTHER" id="PTHR36022:SF1">
    <property type="entry name" value="GPI-ANCHORED ADHESIN-LIKE PROTEIN"/>
    <property type="match status" value="1"/>
</dbReference>
<dbReference type="Proteomes" id="UP001293593">
    <property type="component" value="Unassembled WGS sequence"/>
</dbReference>
<proteinExistence type="predicted"/>
<feature type="compositionally biased region" description="Polar residues" evidence="1">
    <location>
        <begin position="227"/>
        <end position="243"/>
    </location>
</feature>
<keyword evidence="3" id="KW-1185">Reference proteome</keyword>
<accession>A0AAE1MA88</accession>
<dbReference type="EMBL" id="JAWXYG010000011">
    <property type="protein sequence ID" value="KAK4259612.1"/>
    <property type="molecule type" value="Genomic_DNA"/>
</dbReference>
<comment type="caution">
    <text evidence="2">The sequence shown here is derived from an EMBL/GenBank/DDBJ whole genome shotgun (WGS) entry which is preliminary data.</text>
</comment>
<feature type="compositionally biased region" description="Pro residues" evidence="1">
    <location>
        <begin position="11"/>
        <end position="21"/>
    </location>
</feature>
<evidence type="ECO:0000256" key="1">
    <source>
        <dbReference type="SAM" id="MobiDB-lite"/>
    </source>
</evidence>
<evidence type="ECO:0000313" key="3">
    <source>
        <dbReference type="Proteomes" id="UP001293593"/>
    </source>
</evidence>
<feature type="compositionally biased region" description="Polar residues" evidence="1">
    <location>
        <begin position="146"/>
        <end position="155"/>
    </location>
</feature>
<feature type="region of interest" description="Disordered" evidence="1">
    <location>
        <begin position="1"/>
        <end position="58"/>
    </location>
</feature>
<evidence type="ECO:0000313" key="2">
    <source>
        <dbReference type="EMBL" id="KAK4259612.1"/>
    </source>
</evidence>
<feature type="region of interest" description="Disordered" evidence="1">
    <location>
        <begin position="211"/>
        <end position="243"/>
    </location>
</feature>